<reference evidence="1 2" key="1">
    <citation type="journal article" date="2012" name="J. Bacteriol.">
        <title>Genome sequence of benzo(a)pyrene-degrading bacterium Novosphingobium pentaromativorans US6-1.</title>
        <authorList>
            <person name="Luo Y.R."/>
            <person name="Kang S.G."/>
            <person name="Kim S.J."/>
            <person name="Kim M.R."/>
            <person name="Li N."/>
            <person name="Lee J.H."/>
            <person name="Kwon K.K."/>
        </authorList>
    </citation>
    <scope>NUCLEOTIDE SEQUENCE [LARGE SCALE GENOMIC DNA]</scope>
    <source>
        <strain evidence="1 2">US6-1</strain>
    </source>
</reference>
<name>G6EDH4_9SPHN</name>
<evidence type="ECO:0000313" key="1">
    <source>
        <dbReference type="EMBL" id="EHJ60659.1"/>
    </source>
</evidence>
<proteinExistence type="predicted"/>
<keyword evidence="2" id="KW-1185">Reference proteome</keyword>
<organism evidence="1 2">
    <name type="scientific">Novosphingobium pentaromativorans US6-1</name>
    <dbReference type="NCBI Taxonomy" id="1088721"/>
    <lineage>
        <taxon>Bacteria</taxon>
        <taxon>Pseudomonadati</taxon>
        <taxon>Pseudomonadota</taxon>
        <taxon>Alphaproteobacteria</taxon>
        <taxon>Sphingomonadales</taxon>
        <taxon>Sphingomonadaceae</taxon>
        <taxon>Novosphingobium</taxon>
    </lineage>
</organism>
<dbReference type="EMBL" id="AGFM01000035">
    <property type="protein sequence ID" value="EHJ60659.1"/>
    <property type="molecule type" value="Genomic_DNA"/>
</dbReference>
<dbReference type="PATRIC" id="fig|1088721.3.peg.2369"/>
<sequence length="92" mass="10183">MDDTLFRQMQRRAYGANLTLSEFVRQVLGEAADPNGRYIYSSQDEVLATAIQILTLLATSIGARAPELLERGMADARTILGERGLLDPDQDQ</sequence>
<dbReference type="AlphaFoldDB" id="G6EDH4"/>
<dbReference type="STRING" id="1088721.JI59_08105"/>
<accession>G6EDH4</accession>
<dbReference type="Proteomes" id="UP000004030">
    <property type="component" value="Unassembled WGS sequence"/>
</dbReference>
<evidence type="ECO:0008006" key="3">
    <source>
        <dbReference type="Google" id="ProtNLM"/>
    </source>
</evidence>
<evidence type="ECO:0000313" key="2">
    <source>
        <dbReference type="Proteomes" id="UP000004030"/>
    </source>
</evidence>
<gene>
    <name evidence="1" type="ORF">NSU_2395</name>
</gene>
<protein>
    <recommendedName>
        <fullName evidence="3">CopG family transcriptional regulator</fullName>
    </recommendedName>
</protein>
<comment type="caution">
    <text evidence="1">The sequence shown here is derived from an EMBL/GenBank/DDBJ whole genome shotgun (WGS) entry which is preliminary data.</text>
</comment>